<keyword evidence="2" id="KW-1185">Reference proteome</keyword>
<reference evidence="1" key="1">
    <citation type="submission" date="2021-06" db="EMBL/GenBank/DDBJ databases">
        <authorList>
            <person name="Kallberg Y."/>
            <person name="Tangrot J."/>
            <person name="Rosling A."/>
        </authorList>
    </citation>
    <scope>NUCLEOTIDE SEQUENCE</scope>
    <source>
        <strain evidence="1">MA461A</strain>
    </source>
</reference>
<name>A0ACA9STD5_9GLOM</name>
<sequence>FLCEGSLVLNGSNALQWDLTNYTTSYGYPVYRERCNFTKNWDSNNYEGINYTLHKDSSFVTEPCTRGQSGPLRD</sequence>
<gene>
    <name evidence="1" type="ORF">RPERSI_LOCUS35149</name>
</gene>
<protein>
    <submittedName>
        <fullName evidence="1">30933_t:CDS:1</fullName>
    </submittedName>
</protein>
<accession>A0ACA9STD5</accession>
<comment type="caution">
    <text evidence="1">The sequence shown here is derived from an EMBL/GenBank/DDBJ whole genome shotgun (WGS) entry which is preliminary data.</text>
</comment>
<organism evidence="1 2">
    <name type="scientific">Racocetra persica</name>
    <dbReference type="NCBI Taxonomy" id="160502"/>
    <lineage>
        <taxon>Eukaryota</taxon>
        <taxon>Fungi</taxon>
        <taxon>Fungi incertae sedis</taxon>
        <taxon>Mucoromycota</taxon>
        <taxon>Glomeromycotina</taxon>
        <taxon>Glomeromycetes</taxon>
        <taxon>Diversisporales</taxon>
        <taxon>Gigasporaceae</taxon>
        <taxon>Racocetra</taxon>
    </lineage>
</organism>
<feature type="non-terminal residue" evidence="1">
    <location>
        <position position="1"/>
    </location>
</feature>
<dbReference type="Proteomes" id="UP000789920">
    <property type="component" value="Unassembled WGS sequence"/>
</dbReference>
<feature type="non-terminal residue" evidence="1">
    <location>
        <position position="74"/>
    </location>
</feature>
<dbReference type="EMBL" id="CAJVQC010160939">
    <property type="protein sequence ID" value="CAG8848481.1"/>
    <property type="molecule type" value="Genomic_DNA"/>
</dbReference>
<proteinExistence type="predicted"/>
<evidence type="ECO:0000313" key="1">
    <source>
        <dbReference type="EMBL" id="CAG8848481.1"/>
    </source>
</evidence>
<evidence type="ECO:0000313" key="2">
    <source>
        <dbReference type="Proteomes" id="UP000789920"/>
    </source>
</evidence>